<feature type="compositionally biased region" description="Low complexity" evidence="1">
    <location>
        <begin position="63"/>
        <end position="75"/>
    </location>
</feature>
<feature type="compositionally biased region" description="Basic and acidic residues" evidence="1">
    <location>
        <begin position="80"/>
        <end position="107"/>
    </location>
</feature>
<dbReference type="VEuPathDB" id="CryptoDB:Vbra_15670"/>
<proteinExistence type="predicted"/>
<keyword evidence="3" id="KW-1185">Reference proteome</keyword>
<name>A0A0G4FMR0_VITBC</name>
<evidence type="ECO:0000256" key="1">
    <source>
        <dbReference type="SAM" id="MobiDB-lite"/>
    </source>
</evidence>
<accession>A0A0G4FMR0</accession>
<dbReference type="Proteomes" id="UP000041254">
    <property type="component" value="Unassembled WGS sequence"/>
</dbReference>
<sequence>MMKAACAMGAGARKECDRIVEGEEGQEDTIAVEDLFGEPADTIAVEDLISEPAAANFATRGKTTTAPSSIAPSPAESEDSEQRGGDPGKTDVAEKDESRQAKEDAGRMGDVGEQGGRSSSGVGAMASESVVVQPSADATDDQQGKGEHVCGEDTGEKGPQLGGTITTPPAPPRAAPVAWSVQYWLDVHSEELPVSFKRARESRAPYRCAAAMA</sequence>
<evidence type="ECO:0000313" key="2">
    <source>
        <dbReference type="EMBL" id="CEM14868.1"/>
    </source>
</evidence>
<dbReference type="EMBL" id="CDMY01000460">
    <property type="protein sequence ID" value="CEM14868.1"/>
    <property type="molecule type" value="Genomic_DNA"/>
</dbReference>
<dbReference type="AlphaFoldDB" id="A0A0G4FMR0"/>
<gene>
    <name evidence="2" type="ORF">Vbra_15670</name>
</gene>
<reference evidence="2 3" key="1">
    <citation type="submission" date="2014-11" db="EMBL/GenBank/DDBJ databases">
        <authorList>
            <person name="Zhu J."/>
            <person name="Qi W."/>
            <person name="Song R."/>
        </authorList>
    </citation>
    <scope>NUCLEOTIDE SEQUENCE [LARGE SCALE GENOMIC DNA]</scope>
</reference>
<organism evidence="2 3">
    <name type="scientific">Vitrella brassicaformis (strain CCMP3155)</name>
    <dbReference type="NCBI Taxonomy" id="1169540"/>
    <lineage>
        <taxon>Eukaryota</taxon>
        <taxon>Sar</taxon>
        <taxon>Alveolata</taxon>
        <taxon>Colpodellida</taxon>
        <taxon>Vitrellaceae</taxon>
        <taxon>Vitrella</taxon>
    </lineage>
</organism>
<dbReference type="InParanoid" id="A0A0G4FMR0"/>
<evidence type="ECO:0000313" key="3">
    <source>
        <dbReference type="Proteomes" id="UP000041254"/>
    </source>
</evidence>
<feature type="region of interest" description="Disordered" evidence="1">
    <location>
        <begin position="55"/>
        <end position="173"/>
    </location>
</feature>
<feature type="compositionally biased region" description="Basic and acidic residues" evidence="1">
    <location>
        <begin position="142"/>
        <end position="156"/>
    </location>
</feature>
<protein>
    <submittedName>
        <fullName evidence="2">Uncharacterized protein</fullName>
    </submittedName>
</protein>